<organism evidence="7 8">
    <name type="scientific">Plectonema cf. radiosum LEGE 06105</name>
    <dbReference type="NCBI Taxonomy" id="945769"/>
    <lineage>
        <taxon>Bacteria</taxon>
        <taxon>Bacillati</taxon>
        <taxon>Cyanobacteriota</taxon>
        <taxon>Cyanophyceae</taxon>
        <taxon>Oscillatoriophycideae</taxon>
        <taxon>Oscillatoriales</taxon>
        <taxon>Microcoleaceae</taxon>
        <taxon>Plectonema</taxon>
    </lineage>
</organism>
<dbReference type="GO" id="GO:0006310">
    <property type="term" value="P:DNA recombination"/>
    <property type="evidence" value="ECO:0007669"/>
    <property type="project" value="UniProtKB-KW"/>
</dbReference>
<gene>
    <name evidence="7" type="ORF">IQ247_03835</name>
</gene>
<dbReference type="GO" id="GO:0003677">
    <property type="term" value="F:DNA binding"/>
    <property type="evidence" value="ECO:0007669"/>
    <property type="project" value="UniProtKB-KW"/>
</dbReference>
<dbReference type="Proteomes" id="UP000620559">
    <property type="component" value="Unassembled WGS sequence"/>
</dbReference>
<dbReference type="EMBL" id="JADEWL010000008">
    <property type="protein sequence ID" value="MBE9211857.1"/>
    <property type="molecule type" value="Genomic_DNA"/>
</dbReference>
<comment type="similarity">
    <text evidence="1">In the C-terminal section; belongs to the transposase 35 family.</text>
</comment>
<evidence type="ECO:0000259" key="5">
    <source>
        <dbReference type="Pfam" id="PF01385"/>
    </source>
</evidence>
<keyword evidence="4" id="KW-0233">DNA recombination</keyword>
<evidence type="ECO:0000256" key="2">
    <source>
        <dbReference type="ARBA" id="ARBA00022578"/>
    </source>
</evidence>
<evidence type="ECO:0000313" key="7">
    <source>
        <dbReference type="EMBL" id="MBE9211857.1"/>
    </source>
</evidence>
<evidence type="ECO:0000256" key="3">
    <source>
        <dbReference type="ARBA" id="ARBA00023125"/>
    </source>
</evidence>
<keyword evidence="2" id="KW-0815">Transposition</keyword>
<evidence type="ECO:0000256" key="1">
    <source>
        <dbReference type="ARBA" id="ARBA00008761"/>
    </source>
</evidence>
<keyword evidence="3" id="KW-0238">DNA-binding</keyword>
<evidence type="ECO:0000313" key="8">
    <source>
        <dbReference type="Proteomes" id="UP000620559"/>
    </source>
</evidence>
<name>A0A8J7K1G4_9CYAN</name>
<feature type="domain" description="Probable transposase IS891/IS1136/IS1341" evidence="5">
    <location>
        <begin position="171"/>
        <end position="280"/>
    </location>
</feature>
<proteinExistence type="inferred from homology"/>
<dbReference type="NCBIfam" id="TIGR01766">
    <property type="entry name" value="IS200/IS605 family accessory protein TnpB-like domain"/>
    <property type="match status" value="1"/>
</dbReference>
<evidence type="ECO:0000259" key="6">
    <source>
        <dbReference type="Pfam" id="PF07282"/>
    </source>
</evidence>
<dbReference type="InterPro" id="IPR010095">
    <property type="entry name" value="Cas12f1-like_TNB"/>
</dbReference>
<dbReference type="InterPro" id="IPR001959">
    <property type="entry name" value="Transposase"/>
</dbReference>
<dbReference type="NCBIfam" id="NF040570">
    <property type="entry name" value="guided_TnpB"/>
    <property type="match status" value="1"/>
</dbReference>
<dbReference type="AlphaFoldDB" id="A0A8J7K1G4"/>
<dbReference type="RefSeq" id="WP_193917230.1">
    <property type="nucleotide sequence ID" value="NZ_JADEWL010000008.1"/>
</dbReference>
<comment type="caution">
    <text evidence="7">The sequence shown here is derived from an EMBL/GenBank/DDBJ whole genome shotgun (WGS) entry which is preliminary data.</text>
</comment>
<feature type="domain" description="Cas12f1-like TNB" evidence="6">
    <location>
        <begin position="302"/>
        <end position="373"/>
    </location>
</feature>
<dbReference type="GO" id="GO:0032196">
    <property type="term" value="P:transposition"/>
    <property type="evidence" value="ECO:0007669"/>
    <property type="project" value="UniProtKB-KW"/>
</dbReference>
<protein>
    <submittedName>
        <fullName evidence="7">Transposase</fullName>
    </submittedName>
</protein>
<dbReference type="Pfam" id="PF01385">
    <property type="entry name" value="OrfB_IS605"/>
    <property type="match status" value="1"/>
</dbReference>
<sequence>MYLVEKHIIDKHHRYWHEVDNNSFLAKNLFNYANYLIRQKFIFSHEYINYNTVQKICQSTSDYQALPPKVSQQVLIRLSESWQSFKKATNEYFLHPEKFLARPKLPKYKHKQSGRFVVTYTNQAVSKKQLKKGFINPCGTQIYLPTKVDNVHQVRVIPRTDHYVIEVVYFKNEIAKKPDNTYIAGVDIGLDNLAAITANSNSFQPILLNGKPLKNINAYYNKKKAGLQSRLGGDRKTSTRIQKLTHKRNCKIIDYLHKASRLIVDYLAANRIGTLVIGKNDLWKQSINLSNRTNQNFVCIPHARFIEMLTYKCQLVGISVVTTSENYTSKCSFPDFEPIEKREVYLGKRVKRGLFRASNGFLINADCNGSGNILRKVVPNAFVEGIEGVVVSPVRITPHK</sequence>
<evidence type="ECO:0000256" key="4">
    <source>
        <dbReference type="ARBA" id="ARBA00023172"/>
    </source>
</evidence>
<dbReference type="Pfam" id="PF07282">
    <property type="entry name" value="Cas12f1-like_TNB"/>
    <property type="match status" value="1"/>
</dbReference>
<keyword evidence="8" id="KW-1185">Reference proteome</keyword>
<accession>A0A8J7K1G4</accession>
<reference evidence="7" key="1">
    <citation type="submission" date="2020-10" db="EMBL/GenBank/DDBJ databases">
        <authorList>
            <person name="Castelo-Branco R."/>
            <person name="Eusebio N."/>
            <person name="Adriana R."/>
            <person name="Vieira A."/>
            <person name="Brugerolle De Fraissinette N."/>
            <person name="Rezende De Castro R."/>
            <person name="Schneider M.P."/>
            <person name="Vasconcelos V."/>
            <person name="Leao P.N."/>
        </authorList>
    </citation>
    <scope>NUCLEOTIDE SEQUENCE</scope>
    <source>
        <strain evidence="7">LEGE 06105</strain>
    </source>
</reference>